<feature type="domain" description="MacB-like periplasmic core" evidence="8">
    <location>
        <begin position="96"/>
        <end position="323"/>
    </location>
</feature>
<dbReference type="Pfam" id="PF02687">
    <property type="entry name" value="FtsX"/>
    <property type="match status" value="2"/>
</dbReference>
<keyword evidence="3 6" id="KW-0812">Transmembrane</keyword>
<feature type="domain" description="ABC3 transporter permease C-terminal" evidence="7">
    <location>
        <begin position="375"/>
        <end position="491"/>
    </location>
</feature>
<organism evidence="9 10">
    <name type="scientific">Catalinimonas alkaloidigena</name>
    <dbReference type="NCBI Taxonomy" id="1075417"/>
    <lineage>
        <taxon>Bacteria</taxon>
        <taxon>Pseudomonadati</taxon>
        <taxon>Bacteroidota</taxon>
        <taxon>Cytophagia</taxon>
        <taxon>Cytophagales</taxon>
        <taxon>Catalimonadaceae</taxon>
        <taxon>Catalinimonas</taxon>
    </lineage>
</organism>
<feature type="transmembrane region" description="Helical" evidence="6">
    <location>
        <begin position="94"/>
        <end position="118"/>
    </location>
</feature>
<evidence type="ECO:0000313" key="9">
    <source>
        <dbReference type="EMBL" id="SDM17236.1"/>
    </source>
</evidence>
<dbReference type="GO" id="GO:0005886">
    <property type="term" value="C:plasma membrane"/>
    <property type="evidence" value="ECO:0007669"/>
    <property type="project" value="UniProtKB-SubCell"/>
</dbReference>
<proteinExistence type="predicted"/>
<protein>
    <submittedName>
        <fullName evidence="9">FtsX-like permease family protein</fullName>
    </submittedName>
</protein>
<dbReference type="NCBIfam" id="NF038404">
    <property type="entry name" value="perm_prefix_2"/>
    <property type="match status" value="1"/>
</dbReference>
<feature type="domain" description="ABC3 transporter permease C-terminal" evidence="7">
    <location>
        <begin position="760"/>
        <end position="874"/>
    </location>
</feature>
<feature type="transmembrane region" description="Helical" evidence="6">
    <location>
        <begin position="801"/>
        <end position="822"/>
    </location>
</feature>
<evidence type="ECO:0000256" key="6">
    <source>
        <dbReference type="SAM" id="Phobius"/>
    </source>
</evidence>
<keyword evidence="5 6" id="KW-0472">Membrane</keyword>
<keyword evidence="4 6" id="KW-1133">Transmembrane helix</keyword>
<feature type="transmembrane region" description="Helical" evidence="6">
    <location>
        <begin position="757"/>
        <end position="780"/>
    </location>
</feature>
<evidence type="ECO:0000259" key="8">
    <source>
        <dbReference type="Pfam" id="PF12704"/>
    </source>
</evidence>
<reference evidence="9 10" key="1">
    <citation type="submission" date="2016-10" db="EMBL/GenBank/DDBJ databases">
        <authorList>
            <person name="de Groot N.N."/>
        </authorList>
    </citation>
    <scope>NUCLEOTIDE SEQUENCE [LARGE SCALE GENOMIC DNA]</scope>
    <source>
        <strain evidence="9 10">DSM 25186</strain>
    </source>
</reference>
<evidence type="ECO:0000256" key="4">
    <source>
        <dbReference type="ARBA" id="ARBA00022989"/>
    </source>
</evidence>
<dbReference type="Proteomes" id="UP000198510">
    <property type="component" value="Unassembled WGS sequence"/>
</dbReference>
<feature type="transmembrane region" description="Helical" evidence="6">
    <location>
        <begin position="842"/>
        <end position="862"/>
    </location>
</feature>
<evidence type="ECO:0000256" key="1">
    <source>
        <dbReference type="ARBA" id="ARBA00004651"/>
    </source>
</evidence>
<dbReference type="InterPro" id="IPR003838">
    <property type="entry name" value="ABC3_permease_C"/>
</dbReference>
<dbReference type="AlphaFoldDB" id="A0A1G9R1S1"/>
<dbReference type="RefSeq" id="WP_089686460.1">
    <property type="nucleotide sequence ID" value="NZ_FNFO01000011.1"/>
</dbReference>
<feature type="transmembrane region" description="Helical" evidence="6">
    <location>
        <begin position="513"/>
        <end position="533"/>
    </location>
</feature>
<evidence type="ECO:0000256" key="5">
    <source>
        <dbReference type="ARBA" id="ARBA00023136"/>
    </source>
</evidence>
<dbReference type="InterPro" id="IPR047699">
    <property type="entry name" value="Permease_put_prefix"/>
</dbReference>
<dbReference type="STRING" id="1075417.SAMN05421823_1112"/>
<dbReference type="InterPro" id="IPR025857">
    <property type="entry name" value="MacB_PCD"/>
</dbReference>
<gene>
    <name evidence="9" type="ORF">SAMN05421823_1112</name>
</gene>
<dbReference type="PANTHER" id="PTHR30572">
    <property type="entry name" value="MEMBRANE COMPONENT OF TRANSPORTER-RELATED"/>
    <property type="match status" value="1"/>
</dbReference>
<comment type="subcellular location">
    <subcellularLocation>
        <location evidence="1">Cell membrane</location>
        <topology evidence="1">Multi-pass membrane protein</topology>
    </subcellularLocation>
</comment>
<dbReference type="EMBL" id="FNFO01000011">
    <property type="protein sequence ID" value="SDM17236.1"/>
    <property type="molecule type" value="Genomic_DNA"/>
</dbReference>
<keyword evidence="10" id="KW-1185">Reference proteome</keyword>
<evidence type="ECO:0000313" key="10">
    <source>
        <dbReference type="Proteomes" id="UP000198510"/>
    </source>
</evidence>
<feature type="transmembrane region" description="Helical" evidence="6">
    <location>
        <begin position="367"/>
        <end position="390"/>
    </location>
</feature>
<feature type="domain" description="MacB-like periplasmic core" evidence="8">
    <location>
        <begin position="525"/>
        <end position="684"/>
    </location>
</feature>
<evidence type="ECO:0000256" key="3">
    <source>
        <dbReference type="ARBA" id="ARBA00022692"/>
    </source>
</evidence>
<name>A0A1G9R1S1_9BACT</name>
<evidence type="ECO:0000259" key="7">
    <source>
        <dbReference type="Pfam" id="PF02687"/>
    </source>
</evidence>
<evidence type="ECO:0000256" key="2">
    <source>
        <dbReference type="ARBA" id="ARBA00022475"/>
    </source>
</evidence>
<dbReference type="GO" id="GO:0022857">
    <property type="term" value="F:transmembrane transporter activity"/>
    <property type="evidence" value="ECO:0007669"/>
    <property type="project" value="TreeGrafter"/>
</dbReference>
<sequence>MNTPRPPRWAQRFLAWYCRPELLEDLQGDLNEYFDRHLRQYGPRRARWIYVLDVLKFLRLYTVRPPDFLHLSLHSIMLRSYLKTSGRSLVRNPLFSAINVIGLAISLSVGLLVLSMLADLFAYDDFLPNKAQVYRIVTSLQRQEGPGMELASTSLKAGKAIRENVPGLGAVTILRNGFGGDAQVGDRTLPLSGRWADGHLFQVLPYPLRQGNPATALQEPYSLVLTETTAERLFGTADALGQTVRLDTLDYTVTGVVRDLPKFSHLRFDVLASLATLENQMAAADGQDSDGDFLSWENVYMNYVYLTLPQADAVQDVEARLAQLCARENAQLPASAHLSVTLELQPLHDIVLGRTLSNPIGPTMIPLALWILSGLALVVILSACFNYTNLSIARSLRRSREVGVRKVIGALRSQVLGQFLIESVFISLLALGFAVVLFAVLRTQFLGLSSYLSDVFTLQLSFRLVAWFVVLAVVVGLVAGVLPALFFSRLPALQVMKNMSALPLFRRITLRKALIVVQYTFSLMFITTTLIGYQQYKSFVSFDLGYSTQNILNVKLQGNPTAPVKQALAALPGVGDISVSRMVTSLGSYYGSTVKYQDPQDSTNVWLNAVDEHYLPLHQHQFLAGRNFHPKAEGETESEVIVNEQVLKRFNIANQDPQQALGEVLKTDRKELTIVGVLKDFHYGTVESKIDPVLFRYSANEPGGYLNLQIVSRDLPTTRAQIEAAWKQLDPVHPLEARFYDDQIEEAYNQFSVMIKVIGFLAFLAICIASMGLFGMVVFTTETRLKEVSIRKVLGADEARLIYLLSRGFLMLLGLAAAVALPVTYLFFERVILPNFAYHPPIGWGALVLGTVAVGSIAALMIGSQTWKVARTNPADVLKSE</sequence>
<feature type="transmembrane region" description="Helical" evidence="6">
    <location>
        <begin position="419"/>
        <end position="445"/>
    </location>
</feature>
<keyword evidence="2" id="KW-1003">Cell membrane</keyword>
<accession>A0A1G9R1S1</accession>
<dbReference type="PANTHER" id="PTHR30572:SF18">
    <property type="entry name" value="ABC-TYPE MACROLIDE FAMILY EXPORT SYSTEM PERMEASE COMPONENT 2"/>
    <property type="match status" value="1"/>
</dbReference>
<dbReference type="Pfam" id="PF12704">
    <property type="entry name" value="MacB_PCD"/>
    <property type="match status" value="2"/>
</dbReference>
<dbReference type="OrthoDB" id="5933722at2"/>
<dbReference type="InterPro" id="IPR050250">
    <property type="entry name" value="Macrolide_Exporter_MacB"/>
</dbReference>
<feature type="transmembrane region" description="Helical" evidence="6">
    <location>
        <begin position="465"/>
        <end position="492"/>
    </location>
</feature>